<evidence type="ECO:0000313" key="3">
    <source>
        <dbReference type="Proteomes" id="UP000002029"/>
    </source>
</evidence>
<reference evidence="2 3" key="1">
    <citation type="journal article" date="2010" name="Stand. Genomic Sci.">
        <title>Complete genome sequence of Streptosporangium roseum type strain (NI 9100).</title>
        <authorList>
            <person name="Nolan M."/>
            <person name="Sikorski J."/>
            <person name="Jando M."/>
            <person name="Lucas S."/>
            <person name="Lapidus A."/>
            <person name="Glavina Del Rio T."/>
            <person name="Chen F."/>
            <person name="Tice H."/>
            <person name="Pitluck S."/>
            <person name="Cheng J.F."/>
            <person name="Chertkov O."/>
            <person name="Sims D."/>
            <person name="Meincke L."/>
            <person name="Brettin T."/>
            <person name="Han C."/>
            <person name="Detter J.C."/>
            <person name="Bruce D."/>
            <person name="Goodwin L."/>
            <person name="Land M."/>
            <person name="Hauser L."/>
            <person name="Chang Y.J."/>
            <person name="Jeffries C.D."/>
            <person name="Ivanova N."/>
            <person name="Mavromatis K."/>
            <person name="Mikhailova N."/>
            <person name="Chen A."/>
            <person name="Palaniappan K."/>
            <person name="Chain P."/>
            <person name="Rohde M."/>
            <person name="Goker M."/>
            <person name="Bristow J."/>
            <person name="Eisen J.A."/>
            <person name="Markowitz V."/>
            <person name="Hugenholtz P."/>
            <person name="Kyrpides N.C."/>
            <person name="Klenk H.P."/>
        </authorList>
    </citation>
    <scope>NUCLEOTIDE SEQUENCE [LARGE SCALE GENOMIC DNA]</scope>
    <source>
        <strain evidence="3">ATCC 12428 / DSM 43021 / JCM 3005 / NI 9100</strain>
    </source>
</reference>
<keyword evidence="1" id="KW-0812">Transmembrane</keyword>
<protein>
    <submittedName>
        <fullName evidence="2">Uncharacterized protein</fullName>
    </submittedName>
</protein>
<keyword evidence="1" id="KW-0472">Membrane</keyword>
<proteinExistence type="predicted"/>
<gene>
    <name evidence="2" type="ordered locus">Sros_7033</name>
</gene>
<dbReference type="KEGG" id="sro:Sros_7033"/>
<evidence type="ECO:0000256" key="1">
    <source>
        <dbReference type="SAM" id="Phobius"/>
    </source>
</evidence>
<dbReference type="SUPFAM" id="SSF82171">
    <property type="entry name" value="DPP6 N-terminal domain-like"/>
    <property type="match status" value="1"/>
</dbReference>
<dbReference type="EMBL" id="CP001814">
    <property type="protein sequence ID" value="ACZ89732.1"/>
    <property type="molecule type" value="Genomic_DNA"/>
</dbReference>
<dbReference type="Proteomes" id="UP000002029">
    <property type="component" value="Chromosome"/>
</dbReference>
<accession>D2B8X6</accession>
<dbReference type="eggNOG" id="COG1595">
    <property type="taxonomic scope" value="Bacteria"/>
</dbReference>
<evidence type="ECO:0000313" key="2">
    <source>
        <dbReference type="EMBL" id="ACZ89732.1"/>
    </source>
</evidence>
<dbReference type="AlphaFoldDB" id="D2B8X6"/>
<feature type="transmembrane region" description="Helical" evidence="1">
    <location>
        <begin position="28"/>
        <end position="48"/>
    </location>
</feature>
<keyword evidence="3" id="KW-1185">Reference proteome</keyword>
<sequence length="402" mass="44197">MNRTSSGWVEGRRFLLEVKRRSARPGSLRRTGLFILLVFVIGVGFLYFNRHGESKAIPEWQPGPFDPPVQYASIPEVSDCRDRLTDATEDTKAKLVLCSEWTLHVNYKKGQGRQELDLPYGMGCAGFKNDEDDCSSDIQLFDAASKVQIDGSYRQGVPLRITPDGHFISYFSKSWMRYVGWDLRAGQRKAISPRLDAKALNDLQSVNISPDGRFFTVAFSGAQPRLLVTDFTTGQTSTLPGFCRVLGLSQAAAVIAAKRACTDIGEDEPNGDTITILNRQGLVTGEWKGGDSVDDLSPDGRLLVEVLASVGEGGKEHLVIREAKTGKVVRTLTLRLLSEPSDAIGYGWIDNDEYILQAETPEPGGSFGYYGVNIRTGKSVRIRDLALSLGEKASLGKVRIKN</sequence>
<name>D2B8X6_STRRD</name>
<keyword evidence="1" id="KW-1133">Transmembrane helix</keyword>
<dbReference type="HOGENOM" id="CLU_684983_0_0_11"/>
<organism evidence="2 3">
    <name type="scientific">Streptosporangium roseum (strain ATCC 12428 / DSM 43021 / JCM 3005 / KCTC 9067 / NCIMB 10171 / NRRL 2505 / NI 9100)</name>
    <dbReference type="NCBI Taxonomy" id="479432"/>
    <lineage>
        <taxon>Bacteria</taxon>
        <taxon>Bacillati</taxon>
        <taxon>Actinomycetota</taxon>
        <taxon>Actinomycetes</taxon>
        <taxon>Streptosporangiales</taxon>
        <taxon>Streptosporangiaceae</taxon>
        <taxon>Streptosporangium</taxon>
    </lineage>
</organism>